<dbReference type="PANTHER" id="PTHR33463">
    <property type="entry name" value="NB-ARC DOMAIN-CONTAINING PROTEIN-RELATED"/>
    <property type="match status" value="1"/>
</dbReference>
<gene>
    <name evidence="5" type="primary">LOC104246580</name>
</gene>
<keyword evidence="4" id="KW-1185">Reference proteome</keyword>
<dbReference type="Proteomes" id="UP000189701">
    <property type="component" value="Unplaced"/>
</dbReference>
<accession>A0A1U7YN75</accession>
<proteinExistence type="predicted"/>
<keyword evidence="1" id="KW-0611">Plant defense</keyword>
<sequence>MEVEDCSYSTLRELESLTNLTALTLTKCSVDVIHCNLALPKLKRYSLQLGKSFTFHEHLISGIYERIMDLEVNSEITALGDWIGPMLRKSELVHSRGNGSNKVLTQLLDDGIFQNVRDLSLADCDSLTHLLKICQNNIPFPKLESLKVSRCHNLQYLFCLSFAAGSSSNSTLALPGDEEEEITPDRNIVQVIKFPNLYSLHLEYLKCFTHFCNDTVEGIEFPQLRIMKMCQFKSFWPTTSNTMLEGSSITNSNTLFDGKVCCPILEELEVTGTDSITALYSHQLPTNYFSKLESLTVYSFGKLRNLMSLSMARGVLNLRILKILDCPSMEEVIKVEEQQREGMTNEPLFPRLERLQLINLPKLEYFFPAALEFQFLRGMHIRRCPEMKTFVLESVSCPSEWLELYEDDSTTTLCSHQLSTGYFCKLVELRVSGYGKLRNLMTPSVARGALNLRLLLIEHCPSMEEVITEEEGVKMTNASLFPRLKNLYLKNLPKLGHFFLTKRALKFPIIKVVQIKRCPEMKTFVQGSVSNEQFFNSNVSCPALEWLELSKADSITALCCHQLPTDYFSNLEDLEVMNCAKLRNLMSPSVARGALNLRRLDIAHCPSMEEVITVEEQLGGGMTKEPLFPQLRTLDLYDLPKLGHFFLAKRAIEFPSLSDVTITYCSEMEAFIKQGSVSTPSLRMPMVDHCMSKYNMFEYDLNEVIHEGFKSKGQQASHNVADGIESEAKHGSTDGDESETGDALVRVRKGKQVLPDVSSNVDESEVKMAETGAVYDSEASGSLSHC</sequence>
<feature type="region of interest" description="Disordered" evidence="2">
    <location>
        <begin position="726"/>
        <end position="749"/>
    </location>
</feature>
<feature type="domain" description="Disease resistance protein At4g27190-like leucine-rich repeats" evidence="3">
    <location>
        <begin position="266"/>
        <end position="393"/>
    </location>
</feature>
<dbReference type="Gene3D" id="3.80.10.10">
    <property type="entry name" value="Ribonuclease Inhibitor"/>
    <property type="match status" value="4"/>
</dbReference>
<dbReference type="InterPro" id="IPR050905">
    <property type="entry name" value="Plant_NBS-LRR"/>
</dbReference>
<dbReference type="SUPFAM" id="SSF52047">
    <property type="entry name" value="RNI-like"/>
    <property type="match status" value="3"/>
</dbReference>
<dbReference type="PANTHER" id="PTHR33463:SF198">
    <property type="entry name" value="RPP4C3"/>
    <property type="match status" value="1"/>
</dbReference>
<evidence type="ECO:0000313" key="4">
    <source>
        <dbReference type="Proteomes" id="UP000189701"/>
    </source>
</evidence>
<dbReference type="Pfam" id="PF23247">
    <property type="entry name" value="LRR_RPS2"/>
    <property type="match status" value="3"/>
</dbReference>
<dbReference type="InterPro" id="IPR057135">
    <property type="entry name" value="At4g27190-like_LRR"/>
</dbReference>
<reference evidence="4" key="1">
    <citation type="journal article" date="2013" name="Genome Biol.">
        <title>Reference genomes and transcriptomes of Nicotiana sylvestris and Nicotiana tomentosiformis.</title>
        <authorList>
            <person name="Sierro N."/>
            <person name="Battey J.N."/>
            <person name="Ouadi S."/>
            <person name="Bovet L."/>
            <person name="Goepfert S."/>
            <person name="Bakaher N."/>
            <person name="Peitsch M.C."/>
            <person name="Ivanov N.V."/>
        </authorList>
    </citation>
    <scope>NUCLEOTIDE SEQUENCE [LARGE SCALE GENOMIC DNA]</scope>
</reference>
<name>A0A1U7YN75_NICSY</name>
<dbReference type="eggNOG" id="KOG4658">
    <property type="taxonomic scope" value="Eukaryota"/>
</dbReference>
<evidence type="ECO:0000313" key="5">
    <source>
        <dbReference type="RefSeq" id="XP_009800694.1"/>
    </source>
</evidence>
<evidence type="ECO:0000259" key="3">
    <source>
        <dbReference type="Pfam" id="PF23247"/>
    </source>
</evidence>
<feature type="domain" description="Disease resistance protein At4g27190-like leucine-rich repeats" evidence="3">
    <location>
        <begin position="403"/>
        <end position="529"/>
    </location>
</feature>
<dbReference type="RefSeq" id="XP_009800694.1">
    <property type="nucleotide sequence ID" value="XM_009802392.1"/>
</dbReference>
<dbReference type="AlphaFoldDB" id="A0A1U7YN75"/>
<protein>
    <submittedName>
        <fullName evidence="5">Uncharacterized protein LOC104246580</fullName>
    </submittedName>
</protein>
<reference evidence="5" key="2">
    <citation type="submission" date="2025-08" db="UniProtKB">
        <authorList>
            <consortium name="RefSeq"/>
        </authorList>
    </citation>
    <scope>IDENTIFICATION</scope>
    <source>
        <tissue evidence="5">Leaf</tissue>
    </source>
</reference>
<evidence type="ECO:0000256" key="1">
    <source>
        <dbReference type="ARBA" id="ARBA00022821"/>
    </source>
</evidence>
<dbReference type="InterPro" id="IPR032675">
    <property type="entry name" value="LRR_dom_sf"/>
</dbReference>
<organism evidence="4 5">
    <name type="scientific">Nicotiana sylvestris</name>
    <name type="common">Wood tobacco</name>
    <name type="synonym">South American tobacco</name>
    <dbReference type="NCBI Taxonomy" id="4096"/>
    <lineage>
        <taxon>Eukaryota</taxon>
        <taxon>Viridiplantae</taxon>
        <taxon>Streptophyta</taxon>
        <taxon>Embryophyta</taxon>
        <taxon>Tracheophyta</taxon>
        <taxon>Spermatophyta</taxon>
        <taxon>Magnoliopsida</taxon>
        <taxon>eudicotyledons</taxon>
        <taxon>Gunneridae</taxon>
        <taxon>Pentapetalae</taxon>
        <taxon>asterids</taxon>
        <taxon>lamiids</taxon>
        <taxon>Solanales</taxon>
        <taxon>Solanaceae</taxon>
        <taxon>Nicotianoideae</taxon>
        <taxon>Nicotianeae</taxon>
        <taxon>Nicotiana</taxon>
    </lineage>
</organism>
<evidence type="ECO:0000256" key="2">
    <source>
        <dbReference type="SAM" id="MobiDB-lite"/>
    </source>
</evidence>
<feature type="domain" description="Disease resistance protein At4g27190-like leucine-rich repeats" evidence="3">
    <location>
        <begin position="546"/>
        <end position="670"/>
    </location>
</feature>